<dbReference type="InterPro" id="IPR045849">
    <property type="entry name" value="IP5P_plant"/>
</dbReference>
<evidence type="ECO:0000256" key="2">
    <source>
        <dbReference type="ARBA" id="ARBA00022801"/>
    </source>
</evidence>
<comment type="caution">
    <text evidence="5">The sequence shown here is derived from an EMBL/GenBank/DDBJ whole genome shotgun (WGS) entry which is preliminary data.</text>
</comment>
<evidence type="ECO:0000313" key="6">
    <source>
        <dbReference type="Proteomes" id="UP000015453"/>
    </source>
</evidence>
<dbReference type="PANTHER" id="PTHR45666">
    <property type="entry name" value="TYPE IV INOSITOL POLYPHOSPHATE 5-PHOSPHATASE 9"/>
    <property type="match status" value="1"/>
</dbReference>
<protein>
    <recommendedName>
        <fullName evidence="4">Inositol polyphosphate-related phosphatase domain-containing protein</fullName>
    </recommendedName>
</protein>
<dbReference type="Pfam" id="PF22669">
    <property type="entry name" value="Exo_endo_phos2"/>
    <property type="match status" value="2"/>
</dbReference>
<feature type="compositionally biased region" description="Low complexity" evidence="3">
    <location>
        <begin position="182"/>
        <end position="191"/>
    </location>
</feature>
<gene>
    <name evidence="5" type="ORF">M569_01477</name>
</gene>
<evidence type="ECO:0000259" key="4">
    <source>
        <dbReference type="Pfam" id="PF22669"/>
    </source>
</evidence>
<dbReference type="InterPro" id="IPR000300">
    <property type="entry name" value="IPPc"/>
</dbReference>
<evidence type="ECO:0000256" key="1">
    <source>
        <dbReference type="ARBA" id="ARBA00010768"/>
    </source>
</evidence>
<evidence type="ECO:0000256" key="3">
    <source>
        <dbReference type="SAM" id="MobiDB-lite"/>
    </source>
</evidence>
<organism evidence="5 6">
    <name type="scientific">Genlisea aurea</name>
    <dbReference type="NCBI Taxonomy" id="192259"/>
    <lineage>
        <taxon>Eukaryota</taxon>
        <taxon>Viridiplantae</taxon>
        <taxon>Streptophyta</taxon>
        <taxon>Embryophyta</taxon>
        <taxon>Tracheophyta</taxon>
        <taxon>Spermatophyta</taxon>
        <taxon>Magnoliopsida</taxon>
        <taxon>eudicotyledons</taxon>
        <taxon>Gunneridae</taxon>
        <taxon>Pentapetalae</taxon>
        <taxon>asterids</taxon>
        <taxon>lamiids</taxon>
        <taxon>Lamiales</taxon>
        <taxon>Lentibulariaceae</taxon>
        <taxon>Genlisea</taxon>
    </lineage>
</organism>
<dbReference type="OrthoDB" id="7862313at2759"/>
<comment type="similarity">
    <text evidence="1">Belongs to the inositol polyphosphate 5-phosphatase family.</text>
</comment>
<reference evidence="5 6" key="1">
    <citation type="journal article" date="2013" name="BMC Genomics">
        <title>The miniature genome of a carnivorous plant Genlisea aurea contains a low number of genes and short non-coding sequences.</title>
        <authorList>
            <person name="Leushkin E.V."/>
            <person name="Sutormin R.A."/>
            <person name="Nabieva E.R."/>
            <person name="Penin A.A."/>
            <person name="Kondrashov A.S."/>
            <person name="Logacheva M.D."/>
        </authorList>
    </citation>
    <scope>NUCLEOTIDE SEQUENCE [LARGE SCALE GENOMIC DNA]</scope>
</reference>
<keyword evidence="6" id="KW-1185">Reference proteome</keyword>
<feature type="domain" description="Inositol polyphosphate-related phosphatase" evidence="4">
    <location>
        <begin position="87"/>
        <end position="156"/>
    </location>
</feature>
<sequence>MREDVSISESSWRKAMARKWRNIKSRHEEFNPHYYRPRCQVMKSFSDAAAELPEVWLTDGIERRRLTHRKPIPGSSSGHLDLRIFVGTWNVGGNSPHDGVDFNDWLKPQTPADIYVLGFQEVVPLNVGNVLGPEDSGPAIRWLSLIRKALNGNQDEEKPLYSKPRVVTCCFNEEEERIFPFSGSDSSSSCSSEEENSPDRRSKQNEYVLVASKQMVGIFLCLWARREVPIDAGSLHVSCVGRGVLGCLGNKGAISISMSINGTSLCLVCSHLASGEKEGDLKRRNADVEEVLKKTIFRKSKKGPNSILDHQ</sequence>
<dbReference type="SUPFAM" id="SSF56219">
    <property type="entry name" value="DNase I-like"/>
    <property type="match status" value="1"/>
</dbReference>
<dbReference type="EMBL" id="AUSU01000487">
    <property type="protein sequence ID" value="EPS73279.1"/>
    <property type="molecule type" value="Genomic_DNA"/>
</dbReference>
<dbReference type="GO" id="GO:0034485">
    <property type="term" value="F:phosphatidylinositol-3,4,5-trisphosphate 5-phosphatase activity"/>
    <property type="evidence" value="ECO:0007669"/>
    <property type="project" value="TreeGrafter"/>
</dbReference>
<dbReference type="AlphaFoldDB" id="S8D0G4"/>
<proteinExistence type="inferred from homology"/>
<dbReference type="GO" id="GO:0004439">
    <property type="term" value="F:phosphatidylinositol-4,5-bisphosphate 5-phosphatase activity"/>
    <property type="evidence" value="ECO:0007669"/>
    <property type="project" value="TreeGrafter"/>
</dbReference>
<dbReference type="Proteomes" id="UP000015453">
    <property type="component" value="Unassembled WGS sequence"/>
</dbReference>
<evidence type="ECO:0000313" key="5">
    <source>
        <dbReference type="EMBL" id="EPS73279.1"/>
    </source>
</evidence>
<accession>S8D0G4</accession>
<feature type="domain" description="Inositol polyphosphate-related phosphatase" evidence="4">
    <location>
        <begin position="202"/>
        <end position="301"/>
    </location>
</feature>
<keyword evidence="2" id="KW-0378">Hydrolase</keyword>
<dbReference type="PANTHER" id="PTHR45666:SF15">
    <property type="entry name" value="TYPE I INOSITOL POLYPHOSPHATE 5-PHOSPHATASE 8"/>
    <property type="match status" value="1"/>
</dbReference>
<dbReference type="Gene3D" id="3.60.10.10">
    <property type="entry name" value="Endonuclease/exonuclease/phosphatase"/>
    <property type="match status" value="1"/>
</dbReference>
<dbReference type="GO" id="GO:0004445">
    <property type="term" value="F:inositol-polyphosphate 5-phosphatase activity"/>
    <property type="evidence" value="ECO:0007669"/>
    <property type="project" value="InterPro"/>
</dbReference>
<name>S8D0G4_9LAMI</name>
<dbReference type="InterPro" id="IPR036691">
    <property type="entry name" value="Endo/exonu/phosph_ase_sf"/>
</dbReference>
<dbReference type="GO" id="GO:0046856">
    <property type="term" value="P:phosphatidylinositol dephosphorylation"/>
    <property type="evidence" value="ECO:0007669"/>
    <property type="project" value="InterPro"/>
</dbReference>
<feature type="region of interest" description="Disordered" evidence="3">
    <location>
        <begin position="180"/>
        <end position="203"/>
    </location>
</feature>